<comment type="function">
    <text evidence="8">Part of ribonuclease P, a protein complex that generates mature tRNA molecules by cleaving their 5'-ends.</text>
</comment>
<dbReference type="Gene3D" id="6.20.50.20">
    <property type="match status" value="1"/>
</dbReference>
<keyword evidence="7 8" id="KW-0862">Zinc</keyword>
<dbReference type="HOGENOM" id="CLU_079140_3_1_2"/>
<gene>
    <name evidence="8" type="primary">rnp4</name>
    <name evidence="9" type="ORF">Metli_1801</name>
</gene>
<protein>
    <recommendedName>
        <fullName evidence="8">Ribonuclease P protein component 4</fullName>
        <shortName evidence="8">RNase P component 4</shortName>
        <ecNumber evidence="8">3.1.26.5</ecNumber>
    </recommendedName>
    <alternativeName>
        <fullName evidence="8">Rpp21</fullName>
    </alternativeName>
</protein>
<reference evidence="9 10" key="1">
    <citation type="submission" date="2011-08" db="EMBL/GenBank/DDBJ databases">
        <title>The complete genome of Methanofollis liminatans DSM 4140.</title>
        <authorList>
            <consortium name="US DOE Joint Genome Institute (JGI-PGF)"/>
            <person name="Lucas S."/>
            <person name="Han J."/>
            <person name="Lapidus A."/>
            <person name="Bruce D."/>
            <person name="Goodwin L."/>
            <person name="Pitluck S."/>
            <person name="Peters L."/>
            <person name="Kyrpides N."/>
            <person name="Mavromatis K."/>
            <person name="Ivanova N."/>
            <person name="Mikhailova N."/>
            <person name="Lu M."/>
            <person name="Detter J.C."/>
            <person name="Tapia R."/>
            <person name="Han C."/>
            <person name="Land M."/>
            <person name="Hauser L."/>
            <person name="Markowitz V."/>
            <person name="Cheng J.-F."/>
            <person name="Hugenholtz P."/>
            <person name="Woyke T."/>
            <person name="Wu D."/>
            <person name="Spring S."/>
            <person name="Schuler E."/>
            <person name="Brambilla E."/>
            <person name="Klenk H.-P."/>
            <person name="Eisen J.A."/>
        </authorList>
    </citation>
    <scope>NUCLEOTIDE SEQUENCE [LARGE SCALE GENOMIC DNA]</scope>
    <source>
        <strain evidence="9 10">DSM 4140</strain>
    </source>
</reference>
<evidence type="ECO:0000256" key="8">
    <source>
        <dbReference type="HAMAP-Rule" id="MF_00757"/>
    </source>
</evidence>
<accession>J1L4Q0</accession>
<sequence>MTKTTRRGSSRTPDTNRIAKERIECLFALAEEVSGTDPARSKRYVALARRIGMRQRVRIPADLRFRFCRRCSAYLVPGASARVRVQHGKVIVTCLVCGHQKRYPVVKKHRKE</sequence>
<evidence type="ECO:0000256" key="7">
    <source>
        <dbReference type="ARBA" id="ARBA00022833"/>
    </source>
</evidence>
<comment type="cofactor">
    <cofactor evidence="8">
        <name>Zn(2+)</name>
        <dbReference type="ChEBI" id="CHEBI:29105"/>
    </cofactor>
    <text evidence="8">Binds 1 zinc ion per subunit.</text>
</comment>
<feature type="binding site" evidence="8">
    <location>
        <position position="97"/>
    </location>
    <ligand>
        <name>Zn(2+)</name>
        <dbReference type="ChEBI" id="CHEBI:29105"/>
    </ligand>
</feature>
<keyword evidence="6 8" id="KW-0378">Hydrolase</keyword>
<keyword evidence="4 8" id="KW-0479">Metal-binding</keyword>
<dbReference type="OrthoDB" id="10058at2157"/>
<comment type="catalytic activity">
    <reaction evidence="8">
        <text>Endonucleolytic cleavage of RNA, removing 5'-extranucleotides from tRNA precursor.</text>
        <dbReference type="EC" id="3.1.26.5"/>
    </reaction>
</comment>
<evidence type="ECO:0000313" key="10">
    <source>
        <dbReference type="Proteomes" id="UP000005095"/>
    </source>
</evidence>
<dbReference type="EC" id="3.1.26.5" evidence="8"/>
<dbReference type="GO" id="GO:0004526">
    <property type="term" value="F:ribonuclease P activity"/>
    <property type="evidence" value="ECO:0007669"/>
    <property type="project" value="UniProtKB-UniRule"/>
</dbReference>
<proteinExistence type="inferred from homology"/>
<dbReference type="RefSeq" id="WP_004039613.1">
    <property type="nucleotide sequence ID" value="NZ_CM001555.1"/>
</dbReference>
<dbReference type="EMBL" id="CM001555">
    <property type="protein sequence ID" value="EJG07745.1"/>
    <property type="molecule type" value="Genomic_DNA"/>
</dbReference>
<keyword evidence="5 8" id="KW-0255">Endonuclease</keyword>
<dbReference type="Proteomes" id="UP000005095">
    <property type="component" value="Chromosome"/>
</dbReference>
<feature type="binding site" evidence="8">
    <location>
        <position position="68"/>
    </location>
    <ligand>
        <name>Zn(2+)</name>
        <dbReference type="ChEBI" id="CHEBI:29105"/>
    </ligand>
</feature>
<name>J1L4Q0_9EURY</name>
<keyword evidence="2 8" id="KW-0819">tRNA processing</keyword>
<keyword evidence="10" id="KW-1185">Reference proteome</keyword>
<evidence type="ECO:0000256" key="1">
    <source>
        <dbReference type="ARBA" id="ARBA00022490"/>
    </source>
</evidence>
<dbReference type="GO" id="GO:0008270">
    <property type="term" value="F:zinc ion binding"/>
    <property type="evidence" value="ECO:0007669"/>
    <property type="project" value="UniProtKB-UniRule"/>
</dbReference>
<evidence type="ECO:0000256" key="2">
    <source>
        <dbReference type="ARBA" id="ARBA00022694"/>
    </source>
</evidence>
<comment type="similarity">
    <text evidence="8">Belongs to the eukaryotic/archaeal RNase P protein component 4 family.</text>
</comment>
<dbReference type="InterPro" id="IPR016432">
    <property type="entry name" value="RNP4"/>
</dbReference>
<dbReference type="GO" id="GO:0030677">
    <property type="term" value="C:ribonuclease P complex"/>
    <property type="evidence" value="ECO:0007669"/>
    <property type="project" value="UniProtKB-UniRule"/>
</dbReference>
<comment type="subunit">
    <text evidence="8">Consists of a catalytic RNA component and at least 4-5 protein subunits.</text>
</comment>
<evidence type="ECO:0000256" key="5">
    <source>
        <dbReference type="ARBA" id="ARBA00022759"/>
    </source>
</evidence>
<keyword evidence="3 8" id="KW-0540">Nuclease</keyword>
<dbReference type="GO" id="GO:0001682">
    <property type="term" value="P:tRNA 5'-leader removal"/>
    <property type="evidence" value="ECO:0007669"/>
    <property type="project" value="UniProtKB-UniRule"/>
</dbReference>
<evidence type="ECO:0000313" key="9">
    <source>
        <dbReference type="EMBL" id="EJG07745.1"/>
    </source>
</evidence>
<dbReference type="InterPro" id="IPR007175">
    <property type="entry name" value="Rpr2/Snm1/Rpp21"/>
</dbReference>
<dbReference type="HAMAP" id="MF_00757">
    <property type="entry name" value="RNase_P_4"/>
    <property type="match status" value="1"/>
</dbReference>
<feature type="binding site" evidence="8">
    <location>
        <position position="71"/>
    </location>
    <ligand>
        <name>Zn(2+)</name>
        <dbReference type="ChEBI" id="CHEBI:29105"/>
    </ligand>
</feature>
<dbReference type="GO" id="GO:0005737">
    <property type="term" value="C:cytoplasm"/>
    <property type="evidence" value="ECO:0007669"/>
    <property type="project" value="UniProtKB-SubCell"/>
</dbReference>
<evidence type="ECO:0000256" key="6">
    <source>
        <dbReference type="ARBA" id="ARBA00022801"/>
    </source>
</evidence>
<dbReference type="Pfam" id="PF04032">
    <property type="entry name" value="Rpr2"/>
    <property type="match status" value="1"/>
</dbReference>
<dbReference type="PIRSF" id="PIRSF004878">
    <property type="entry name" value="RNase_P_4"/>
    <property type="match status" value="1"/>
</dbReference>
<dbReference type="Gene3D" id="1.20.5.420">
    <property type="entry name" value="Immunoglobulin FC, subunit C"/>
    <property type="match status" value="1"/>
</dbReference>
<feature type="binding site" evidence="8">
    <location>
        <position position="94"/>
    </location>
    <ligand>
        <name>Zn(2+)</name>
        <dbReference type="ChEBI" id="CHEBI:29105"/>
    </ligand>
</feature>
<keyword evidence="1 8" id="KW-0963">Cytoplasm</keyword>
<evidence type="ECO:0000256" key="3">
    <source>
        <dbReference type="ARBA" id="ARBA00022722"/>
    </source>
</evidence>
<dbReference type="PANTHER" id="PTHR14742">
    <property type="entry name" value="RIBONUCLEASE P SUBUNIT P21"/>
    <property type="match status" value="1"/>
</dbReference>
<dbReference type="PANTHER" id="PTHR14742:SF0">
    <property type="entry name" value="RIBONUCLEASE P PROTEIN SUBUNIT P21"/>
    <property type="match status" value="1"/>
</dbReference>
<dbReference type="STRING" id="28892.Metli_1801"/>
<organism evidence="9 10">
    <name type="scientific">Methanofollis liminatans DSM 4140</name>
    <dbReference type="NCBI Taxonomy" id="28892"/>
    <lineage>
        <taxon>Archaea</taxon>
        <taxon>Methanobacteriati</taxon>
        <taxon>Methanobacteriota</taxon>
        <taxon>Stenosarchaea group</taxon>
        <taxon>Methanomicrobia</taxon>
        <taxon>Methanomicrobiales</taxon>
        <taxon>Methanomicrobiaceae</taxon>
        <taxon>Methanofollis</taxon>
    </lineage>
</organism>
<evidence type="ECO:0000256" key="4">
    <source>
        <dbReference type="ARBA" id="ARBA00022723"/>
    </source>
</evidence>
<dbReference type="AlphaFoldDB" id="J1L4Q0"/>
<comment type="subcellular location">
    <subcellularLocation>
        <location evidence="8">Cytoplasm</location>
    </subcellularLocation>
</comment>